<dbReference type="Proteomes" id="UP001055439">
    <property type="component" value="Chromosome 1"/>
</dbReference>
<proteinExistence type="predicted"/>
<gene>
    <name evidence="1" type="ORF">MUK42_08157</name>
</gene>
<name>A0A9E7EF24_9LILI</name>
<dbReference type="EMBL" id="CP097502">
    <property type="protein sequence ID" value="URD74703.1"/>
    <property type="molecule type" value="Genomic_DNA"/>
</dbReference>
<dbReference type="OrthoDB" id="10524643at2759"/>
<keyword evidence="2" id="KW-1185">Reference proteome</keyword>
<dbReference type="AlphaFoldDB" id="A0A9E7EF24"/>
<sequence>MLSLMVPSKSNSLMDTSNSTSTIFFCFGFKKIWLLLGKQRSSLMHLRLDRLQLLFHSEHEGMITRRHANGSGHGKAELMLQGNQPYLRYSITWSRWEANGILPAQLNLICEAWMKISLHLASGNCFSSSSNGHFEVSNLLLYQDHAISQFAKQVQQPDRYFQLHFHPFVLLWIHEDLVAARQAKKFFNAPVQTLDPSQSLAYHMGR</sequence>
<evidence type="ECO:0000313" key="2">
    <source>
        <dbReference type="Proteomes" id="UP001055439"/>
    </source>
</evidence>
<reference evidence="1" key="1">
    <citation type="submission" date="2022-05" db="EMBL/GenBank/DDBJ databases">
        <title>The Musa troglodytarum L. genome provides insights into the mechanism of non-climacteric behaviour and enrichment of carotenoids.</title>
        <authorList>
            <person name="Wang J."/>
        </authorList>
    </citation>
    <scope>NUCLEOTIDE SEQUENCE</scope>
    <source>
        <tissue evidence="1">Leaf</tissue>
    </source>
</reference>
<evidence type="ECO:0000313" key="1">
    <source>
        <dbReference type="EMBL" id="URD74703.1"/>
    </source>
</evidence>
<protein>
    <submittedName>
        <fullName evidence="1">Uncharacterized protein</fullName>
    </submittedName>
</protein>
<accession>A0A9E7EF24</accession>
<organism evidence="1 2">
    <name type="scientific">Musa troglodytarum</name>
    <name type="common">fe'i banana</name>
    <dbReference type="NCBI Taxonomy" id="320322"/>
    <lineage>
        <taxon>Eukaryota</taxon>
        <taxon>Viridiplantae</taxon>
        <taxon>Streptophyta</taxon>
        <taxon>Embryophyta</taxon>
        <taxon>Tracheophyta</taxon>
        <taxon>Spermatophyta</taxon>
        <taxon>Magnoliopsida</taxon>
        <taxon>Liliopsida</taxon>
        <taxon>Zingiberales</taxon>
        <taxon>Musaceae</taxon>
        <taxon>Musa</taxon>
    </lineage>
</organism>